<dbReference type="Pfam" id="PF04972">
    <property type="entry name" value="BON"/>
    <property type="match status" value="2"/>
</dbReference>
<feature type="domain" description="BON" evidence="3">
    <location>
        <begin position="124"/>
        <end position="191"/>
    </location>
</feature>
<protein>
    <submittedName>
        <fullName evidence="4">BON domain-containing protein</fullName>
    </submittedName>
</protein>
<organism evidence="4 5">
    <name type="scientific">Vreelandella salicampi</name>
    <dbReference type="NCBI Taxonomy" id="1449798"/>
    <lineage>
        <taxon>Bacteria</taxon>
        <taxon>Pseudomonadati</taxon>
        <taxon>Pseudomonadota</taxon>
        <taxon>Gammaproteobacteria</taxon>
        <taxon>Oceanospirillales</taxon>
        <taxon>Halomonadaceae</taxon>
        <taxon>Vreelandella</taxon>
    </lineage>
</organism>
<comment type="caution">
    <text evidence="4">The sequence shown here is derived from an EMBL/GenBank/DDBJ whole genome shotgun (WGS) entry which is preliminary data.</text>
</comment>
<dbReference type="SMART" id="SM00749">
    <property type="entry name" value="BON"/>
    <property type="match status" value="2"/>
</dbReference>
<keyword evidence="5" id="KW-1185">Reference proteome</keyword>
<evidence type="ECO:0000313" key="4">
    <source>
        <dbReference type="EMBL" id="NYS59215.1"/>
    </source>
</evidence>
<accession>A0A7Z0RTH1</accession>
<evidence type="ECO:0000256" key="1">
    <source>
        <dbReference type="ARBA" id="ARBA00022729"/>
    </source>
</evidence>
<dbReference type="PANTHER" id="PTHR34606">
    <property type="entry name" value="BON DOMAIN-CONTAINING PROTEIN"/>
    <property type="match status" value="1"/>
</dbReference>
<gene>
    <name evidence="4" type="ORF">HZS81_00325</name>
</gene>
<dbReference type="RefSeq" id="WP_179928567.1">
    <property type="nucleotide sequence ID" value="NZ_JACCDF010000001.1"/>
</dbReference>
<dbReference type="PROSITE" id="PS50914">
    <property type="entry name" value="BON"/>
    <property type="match status" value="2"/>
</dbReference>
<sequence length="191" mass="20904">MPFAFFSSRWLIITLLCGMLILSGCATHTASNPSNYGNRSSDVEAVDSVIEQEVDKALARTDGRLDDARIRPHSYNGVVLLVGQVPSEELREMAGNVARDIRGVEEVHNELTIAARLPAGQRLTDSWLTTNVVSQLATNDRIDSSKLKVTTENASVYLMGIVSRGEADRIVAAASNVRGVQRIVKVFEYLD</sequence>
<feature type="signal peptide" evidence="2">
    <location>
        <begin position="1"/>
        <end position="26"/>
    </location>
</feature>
<dbReference type="EMBL" id="JACCDF010000001">
    <property type="protein sequence ID" value="NYS59215.1"/>
    <property type="molecule type" value="Genomic_DNA"/>
</dbReference>
<proteinExistence type="predicted"/>
<dbReference type="AlphaFoldDB" id="A0A7Z0RTH1"/>
<dbReference type="InterPro" id="IPR051686">
    <property type="entry name" value="Lipoprotein_DolP"/>
</dbReference>
<evidence type="ECO:0000256" key="2">
    <source>
        <dbReference type="SAM" id="SignalP"/>
    </source>
</evidence>
<dbReference type="Proteomes" id="UP000586119">
    <property type="component" value="Unassembled WGS sequence"/>
</dbReference>
<dbReference type="InterPro" id="IPR014004">
    <property type="entry name" value="Transpt-assoc_nodulatn_dom_bac"/>
</dbReference>
<dbReference type="Gene3D" id="3.30.1340.30">
    <property type="match status" value="1"/>
</dbReference>
<evidence type="ECO:0000313" key="5">
    <source>
        <dbReference type="Proteomes" id="UP000586119"/>
    </source>
</evidence>
<keyword evidence="1 2" id="KW-0732">Signal</keyword>
<reference evidence="4 5" key="1">
    <citation type="journal article" date="2015" name="Int. J. Syst. Evol. Microbiol.">
        <title>Halomonas salicampi sp. nov., a halotolerant and alkalitolerant bacterium isolated from a saltern soil.</title>
        <authorList>
            <person name="Lee J.C."/>
            <person name="Kim Y.S."/>
            <person name="Yun B.S."/>
            <person name="Whang K.S."/>
        </authorList>
    </citation>
    <scope>NUCLEOTIDE SEQUENCE [LARGE SCALE GENOMIC DNA]</scope>
    <source>
        <strain evidence="4 5">BH103</strain>
    </source>
</reference>
<dbReference type="PANTHER" id="PTHR34606:SF4">
    <property type="entry name" value="OUTER MEMBRANE LIPOPROTEIN DOLP"/>
    <property type="match status" value="1"/>
</dbReference>
<evidence type="ECO:0000259" key="3">
    <source>
        <dbReference type="PROSITE" id="PS50914"/>
    </source>
</evidence>
<dbReference type="InterPro" id="IPR007055">
    <property type="entry name" value="BON_dom"/>
</dbReference>
<name>A0A7Z0RTH1_9GAMM</name>
<feature type="chain" id="PRO_5031436933" evidence="2">
    <location>
        <begin position="27"/>
        <end position="191"/>
    </location>
</feature>
<feature type="domain" description="BON" evidence="3">
    <location>
        <begin position="46"/>
        <end position="115"/>
    </location>
</feature>